<dbReference type="GO" id="GO:0004527">
    <property type="term" value="F:exonuclease activity"/>
    <property type="evidence" value="ECO:0007669"/>
    <property type="project" value="UniProtKB-KW"/>
</dbReference>
<dbReference type="InterPro" id="IPR050535">
    <property type="entry name" value="DNA_Repair-Maintenance_Comp"/>
</dbReference>
<dbReference type="EMBL" id="NSKD01000002">
    <property type="protein sequence ID" value="PAU81075.1"/>
    <property type="molecule type" value="Genomic_DNA"/>
</dbReference>
<comment type="caution">
    <text evidence="2">The sequence shown here is derived from an EMBL/GenBank/DDBJ whole genome shotgun (WGS) entry which is preliminary data.</text>
</comment>
<keyword evidence="3" id="KW-1185">Reference proteome</keyword>
<organism evidence="2 3">
    <name type="scientific">Halovibrio salipaludis</name>
    <dbReference type="NCBI Taxonomy" id="2032626"/>
    <lineage>
        <taxon>Bacteria</taxon>
        <taxon>Pseudomonadati</taxon>
        <taxon>Pseudomonadota</taxon>
        <taxon>Gammaproteobacteria</taxon>
        <taxon>Oceanospirillales</taxon>
        <taxon>Halomonadaceae</taxon>
        <taxon>Halovibrio</taxon>
    </lineage>
</organism>
<proteinExistence type="predicted"/>
<dbReference type="PANTHER" id="PTHR30337">
    <property type="entry name" value="COMPONENT OF ATP-DEPENDENT DSDNA EXONUCLEASE"/>
    <property type="match status" value="1"/>
</dbReference>
<dbReference type="AlphaFoldDB" id="A0A2A2F909"/>
<dbReference type="InterPro" id="IPR029052">
    <property type="entry name" value="Metallo-depent_PP-like"/>
</dbReference>
<dbReference type="Gene3D" id="3.60.21.10">
    <property type="match status" value="1"/>
</dbReference>
<gene>
    <name evidence="2" type="ORF">CK501_05800</name>
</gene>
<keyword evidence="2" id="KW-0378">Hydrolase</keyword>
<name>A0A2A2F909_9GAMM</name>
<dbReference type="Proteomes" id="UP000218896">
    <property type="component" value="Unassembled WGS sequence"/>
</dbReference>
<sequence length="426" mass="45880">MTFSFLAVGDLHLGARPSRLPEELAGRSAELGTAGAWRRIVDQALEQGVDAVVLAGDVVEDEDDFFEAYRELSAGVKRLLDGGIRILGVVGNHDVRVLPRLADQLTGFELLGRGGEWEQLTLAAGDTELTLHGWSFPTARVPESPLRGVRLTRGPGINLGVLHADRDQAASPYAPVTSAELTAAGLDGWLLGHIHKPDSLSTVEPSGYLGSATGLDPGEAGPRGPWLFELDGRGLQAVTQWRIAPLHWTSVSVDLTGIEAAEDARDRLLAAVGELDESLSAHHRPPEAAALRVAFTGRTDLGTGVAQLMARESLDTLHAGSGRIHYFVETLRYDIQPTIDLAVLARRADPVGLLARRLQLLEQAPDDPQRQALLQSARQQLRAQAANTQWQAVSDGEPDESDVVDWLRRAGMAALERLLEQEKGAA</sequence>
<protein>
    <submittedName>
        <fullName evidence="2">DNA repair exonuclease</fullName>
    </submittedName>
</protein>
<dbReference type="OrthoDB" id="9773856at2"/>
<keyword evidence="2" id="KW-0269">Exonuclease</keyword>
<reference evidence="2 3" key="1">
    <citation type="submission" date="2017-08" db="EMBL/GenBank/DDBJ databases">
        <title>Halovibrio sewagensis sp. nov., isolated from wastewater of high salinity.</title>
        <authorList>
            <person name="Dong X."/>
            <person name="Zhang G."/>
        </authorList>
    </citation>
    <scope>NUCLEOTIDE SEQUENCE [LARGE SCALE GENOMIC DNA]</scope>
    <source>
        <strain evidence="2 3">YL5-2</strain>
    </source>
</reference>
<feature type="domain" description="Calcineurin-like phosphoesterase" evidence="1">
    <location>
        <begin position="4"/>
        <end position="197"/>
    </location>
</feature>
<dbReference type="InterPro" id="IPR004843">
    <property type="entry name" value="Calcineurin-like_PHP"/>
</dbReference>
<dbReference type="RefSeq" id="WP_095616801.1">
    <property type="nucleotide sequence ID" value="NZ_NSKD01000002.1"/>
</dbReference>
<evidence type="ECO:0000313" key="3">
    <source>
        <dbReference type="Proteomes" id="UP000218896"/>
    </source>
</evidence>
<dbReference type="SUPFAM" id="SSF56300">
    <property type="entry name" value="Metallo-dependent phosphatases"/>
    <property type="match status" value="1"/>
</dbReference>
<keyword evidence="2" id="KW-0540">Nuclease</keyword>
<evidence type="ECO:0000313" key="2">
    <source>
        <dbReference type="EMBL" id="PAU81075.1"/>
    </source>
</evidence>
<dbReference type="Pfam" id="PF00149">
    <property type="entry name" value="Metallophos"/>
    <property type="match status" value="1"/>
</dbReference>
<evidence type="ECO:0000259" key="1">
    <source>
        <dbReference type="Pfam" id="PF00149"/>
    </source>
</evidence>
<accession>A0A2A2F909</accession>